<dbReference type="Proteomes" id="UP000657918">
    <property type="component" value="Unassembled WGS sequence"/>
</dbReference>
<reference evidence="8 9" key="1">
    <citation type="submission" date="2020-10" db="EMBL/GenBank/DDBJ databases">
        <title>Plant Genome Project.</title>
        <authorList>
            <person name="Zhang R.-G."/>
        </authorList>
    </citation>
    <scope>NUCLEOTIDE SEQUENCE [LARGE SCALE GENOMIC DNA]</scope>
    <source>
        <strain evidence="8">FAFU-HL-1</strain>
        <tissue evidence="8">Leaf</tissue>
    </source>
</reference>
<keyword evidence="5" id="KW-0238">DNA-binding</keyword>
<comment type="caution">
    <text evidence="8">The sequence shown here is derived from an EMBL/GenBank/DDBJ whole genome shotgun (WGS) entry which is preliminary data.</text>
</comment>
<keyword evidence="6" id="KW-0539">Nucleus</keyword>
<evidence type="ECO:0000256" key="1">
    <source>
        <dbReference type="ARBA" id="ARBA00004123"/>
    </source>
</evidence>
<dbReference type="GO" id="GO:0030527">
    <property type="term" value="F:structural constituent of chromatin"/>
    <property type="evidence" value="ECO:0007669"/>
    <property type="project" value="InterPro"/>
</dbReference>
<dbReference type="PRINTS" id="PR00623">
    <property type="entry name" value="HISTONEH4"/>
</dbReference>
<gene>
    <name evidence="8" type="ORF">SADUNF_Sadunf18G0074700</name>
</gene>
<evidence type="ECO:0000256" key="2">
    <source>
        <dbReference type="ARBA" id="ARBA00004286"/>
    </source>
</evidence>
<dbReference type="GO" id="GO:0003677">
    <property type="term" value="F:DNA binding"/>
    <property type="evidence" value="ECO:0007669"/>
    <property type="project" value="UniProtKB-KW"/>
</dbReference>
<keyword evidence="4" id="KW-0158">Chromosome</keyword>
<evidence type="ECO:0000256" key="4">
    <source>
        <dbReference type="ARBA" id="ARBA00022454"/>
    </source>
</evidence>
<dbReference type="EMBL" id="JADGMS010000018">
    <property type="protein sequence ID" value="KAF9662634.1"/>
    <property type="molecule type" value="Genomic_DNA"/>
</dbReference>
<dbReference type="GO" id="GO:0005634">
    <property type="term" value="C:nucleus"/>
    <property type="evidence" value="ECO:0007669"/>
    <property type="project" value="UniProtKB-SubCell"/>
</dbReference>
<dbReference type="InterPro" id="IPR001951">
    <property type="entry name" value="Histone_H4"/>
</dbReference>
<evidence type="ECO:0000256" key="7">
    <source>
        <dbReference type="ARBA" id="ARBA00023269"/>
    </source>
</evidence>
<protein>
    <submittedName>
        <fullName evidence="8">Uncharacterized protein</fullName>
    </submittedName>
</protein>
<keyword evidence="9" id="KW-1185">Reference proteome</keyword>
<evidence type="ECO:0000313" key="9">
    <source>
        <dbReference type="Proteomes" id="UP000657918"/>
    </source>
</evidence>
<comment type="subcellular location">
    <subcellularLocation>
        <location evidence="2">Chromosome</location>
    </subcellularLocation>
    <subcellularLocation>
        <location evidence="1">Nucleus</location>
    </subcellularLocation>
</comment>
<evidence type="ECO:0000256" key="6">
    <source>
        <dbReference type="ARBA" id="ARBA00023242"/>
    </source>
</evidence>
<evidence type="ECO:0000256" key="5">
    <source>
        <dbReference type="ARBA" id="ARBA00023125"/>
    </source>
</evidence>
<evidence type="ECO:0000313" key="8">
    <source>
        <dbReference type="EMBL" id="KAF9662634.1"/>
    </source>
</evidence>
<comment type="similarity">
    <text evidence="3">Belongs to the histone H4 family.</text>
</comment>
<dbReference type="AlphaFoldDB" id="A0A835J5Y8"/>
<keyword evidence="7" id="KW-0544">Nucleosome core</keyword>
<dbReference type="GO" id="GO:0046982">
    <property type="term" value="F:protein heterodimerization activity"/>
    <property type="evidence" value="ECO:0007669"/>
    <property type="project" value="InterPro"/>
</dbReference>
<dbReference type="Gene3D" id="1.10.20.10">
    <property type="entry name" value="Histone, subunit A"/>
    <property type="match status" value="1"/>
</dbReference>
<name>A0A835J5Y8_9ROSI</name>
<dbReference type="InterPro" id="IPR009072">
    <property type="entry name" value="Histone-fold"/>
</dbReference>
<organism evidence="8 9">
    <name type="scientific">Salix dunnii</name>
    <dbReference type="NCBI Taxonomy" id="1413687"/>
    <lineage>
        <taxon>Eukaryota</taxon>
        <taxon>Viridiplantae</taxon>
        <taxon>Streptophyta</taxon>
        <taxon>Embryophyta</taxon>
        <taxon>Tracheophyta</taxon>
        <taxon>Spermatophyta</taxon>
        <taxon>Magnoliopsida</taxon>
        <taxon>eudicotyledons</taxon>
        <taxon>Gunneridae</taxon>
        <taxon>Pentapetalae</taxon>
        <taxon>rosids</taxon>
        <taxon>fabids</taxon>
        <taxon>Malpighiales</taxon>
        <taxon>Salicaceae</taxon>
        <taxon>Saliceae</taxon>
        <taxon>Salix</taxon>
    </lineage>
</organism>
<evidence type="ECO:0000256" key="3">
    <source>
        <dbReference type="ARBA" id="ARBA00006564"/>
    </source>
</evidence>
<accession>A0A835J5Y8</accession>
<sequence>MSMRGRESEVRDWEKMEPRGIARHGRINRINDVIYKETKGVLEIFLENMICDAINLLSMLVARQ</sequence>
<proteinExistence type="inferred from homology"/>
<dbReference type="GO" id="GO:0000786">
    <property type="term" value="C:nucleosome"/>
    <property type="evidence" value="ECO:0007669"/>
    <property type="project" value="UniProtKB-KW"/>
</dbReference>